<dbReference type="Gene3D" id="1.10.150.130">
    <property type="match status" value="1"/>
</dbReference>
<keyword evidence="4" id="KW-0233">DNA recombination</keyword>
<evidence type="ECO:0000256" key="2">
    <source>
        <dbReference type="ARBA" id="ARBA00022908"/>
    </source>
</evidence>
<dbReference type="InterPro" id="IPR011010">
    <property type="entry name" value="DNA_brk_join_enz"/>
</dbReference>
<evidence type="ECO:0000256" key="3">
    <source>
        <dbReference type="ARBA" id="ARBA00023125"/>
    </source>
</evidence>
<comment type="similarity">
    <text evidence="1">Belongs to the 'phage' integrase family.</text>
</comment>
<evidence type="ECO:0000259" key="6">
    <source>
        <dbReference type="PROSITE" id="PS51898"/>
    </source>
</evidence>
<dbReference type="InterPro" id="IPR010998">
    <property type="entry name" value="Integrase_recombinase_N"/>
</dbReference>
<dbReference type="CDD" id="cd00397">
    <property type="entry name" value="DNA_BRE_C"/>
    <property type="match status" value="1"/>
</dbReference>
<dbReference type="PATRIC" id="fig|993516.3.peg.4327"/>
<dbReference type="SUPFAM" id="SSF56349">
    <property type="entry name" value="DNA breaking-rejoining enzymes"/>
    <property type="match status" value="1"/>
</dbReference>
<dbReference type="AlphaFoldDB" id="L7CEM0"/>
<feature type="domain" description="Core-binding (CB)" evidence="7">
    <location>
        <begin position="82"/>
        <end position="162"/>
    </location>
</feature>
<dbReference type="EMBL" id="AMWG01000116">
    <property type="protein sequence ID" value="ELP32047.1"/>
    <property type="molecule type" value="Genomic_DNA"/>
</dbReference>
<dbReference type="GO" id="GO:0006310">
    <property type="term" value="P:DNA recombination"/>
    <property type="evidence" value="ECO:0007669"/>
    <property type="project" value="UniProtKB-KW"/>
</dbReference>
<dbReference type="GO" id="GO:0003677">
    <property type="term" value="F:DNA binding"/>
    <property type="evidence" value="ECO:0007669"/>
    <property type="project" value="UniProtKB-UniRule"/>
</dbReference>
<feature type="domain" description="Tyr recombinase" evidence="6">
    <location>
        <begin position="183"/>
        <end position="358"/>
    </location>
</feature>
<gene>
    <name evidence="8" type="ORF">RBSWK_04045</name>
</gene>
<dbReference type="PANTHER" id="PTHR30349:SF41">
    <property type="entry name" value="INTEGRASE_RECOMBINASE PROTEIN MJ0367-RELATED"/>
    <property type="match status" value="1"/>
</dbReference>
<comment type="caution">
    <text evidence="8">The sequence shown here is derived from an EMBL/GenBank/DDBJ whole genome shotgun (WGS) entry which is preliminary data.</text>
</comment>
<evidence type="ECO:0000259" key="7">
    <source>
        <dbReference type="PROSITE" id="PS51900"/>
    </source>
</evidence>
<evidence type="ECO:0000256" key="5">
    <source>
        <dbReference type="PROSITE-ProRule" id="PRU01248"/>
    </source>
</evidence>
<protein>
    <submittedName>
        <fullName evidence="8">Phage integrase family protein</fullName>
    </submittedName>
</protein>
<dbReference type="InterPro" id="IPR002104">
    <property type="entry name" value="Integrase_catalytic"/>
</dbReference>
<dbReference type="InterPro" id="IPR044068">
    <property type="entry name" value="CB"/>
</dbReference>
<proteinExistence type="inferred from homology"/>
<accession>L7CEM0</accession>
<sequence>MPTFAHSRKGQTRGQRSPCIGWLSIPFQEKAMRQPKPFYRKSKQAWYVQIGKRQISLGKDEKQAWKRYHQVMAENEPIKDTTTVETLFERYLDWVRENRKPGTYAKVRHLLSRFATFIGKRTKVAKLSGVDLSHWVESESTWNSTTRSDGIKAVLRCFNWAVGMRYLTTNHVSHVPEKPSRKRREVVYSQDDWQELRNHVRDTAFGDLLDFMWETGCRPLEARTMESRHINLGSGVVVFPPSEAKGAKRERVIYLTEKAIGICRPRIDRFPEGPIMRNRAKRPWTKDAINCRFRRLRKKLGRKANAYAIRHSYATNGLIDGMDSLTLSQLMGHADISTLAKNYAHLANNPTYLREQAKRIR</sequence>
<reference evidence="8 9" key="1">
    <citation type="journal article" date="2013" name="Mar. Genomics">
        <title>Expression of sulfatases in Rhodopirellula baltica and the diversity of sulfatases in the genus Rhodopirellula.</title>
        <authorList>
            <person name="Wegner C.E."/>
            <person name="Richter-Heitmann T."/>
            <person name="Klindworth A."/>
            <person name="Klockow C."/>
            <person name="Richter M."/>
            <person name="Achstetter T."/>
            <person name="Glockner F.O."/>
            <person name="Harder J."/>
        </authorList>
    </citation>
    <scope>NUCLEOTIDE SEQUENCE [LARGE SCALE GENOMIC DNA]</scope>
    <source>
        <strain evidence="8 9">SWK14</strain>
    </source>
</reference>
<dbReference type="GO" id="GO:0015074">
    <property type="term" value="P:DNA integration"/>
    <property type="evidence" value="ECO:0007669"/>
    <property type="project" value="UniProtKB-KW"/>
</dbReference>
<keyword evidence="2" id="KW-0229">DNA integration</keyword>
<evidence type="ECO:0000256" key="1">
    <source>
        <dbReference type="ARBA" id="ARBA00008857"/>
    </source>
</evidence>
<dbReference type="PROSITE" id="PS51898">
    <property type="entry name" value="TYR_RECOMBINASE"/>
    <property type="match status" value="1"/>
</dbReference>
<name>L7CEM0_RHOBT</name>
<dbReference type="PANTHER" id="PTHR30349">
    <property type="entry name" value="PHAGE INTEGRASE-RELATED"/>
    <property type="match status" value="1"/>
</dbReference>
<dbReference type="Pfam" id="PF00589">
    <property type="entry name" value="Phage_integrase"/>
    <property type="match status" value="1"/>
</dbReference>
<organism evidence="8 9">
    <name type="scientific">Rhodopirellula baltica SWK14</name>
    <dbReference type="NCBI Taxonomy" id="993516"/>
    <lineage>
        <taxon>Bacteria</taxon>
        <taxon>Pseudomonadati</taxon>
        <taxon>Planctomycetota</taxon>
        <taxon>Planctomycetia</taxon>
        <taxon>Pirellulales</taxon>
        <taxon>Pirellulaceae</taxon>
        <taxon>Rhodopirellula</taxon>
    </lineage>
</organism>
<dbReference type="Proteomes" id="UP000010959">
    <property type="component" value="Unassembled WGS sequence"/>
</dbReference>
<keyword evidence="3 5" id="KW-0238">DNA-binding</keyword>
<dbReference type="InterPro" id="IPR013762">
    <property type="entry name" value="Integrase-like_cat_sf"/>
</dbReference>
<dbReference type="PROSITE" id="PS51900">
    <property type="entry name" value="CB"/>
    <property type="match status" value="1"/>
</dbReference>
<evidence type="ECO:0000313" key="9">
    <source>
        <dbReference type="Proteomes" id="UP000010959"/>
    </source>
</evidence>
<dbReference type="Gene3D" id="1.10.443.10">
    <property type="entry name" value="Intergrase catalytic core"/>
    <property type="match status" value="1"/>
</dbReference>
<evidence type="ECO:0000313" key="8">
    <source>
        <dbReference type="EMBL" id="ELP32047.1"/>
    </source>
</evidence>
<evidence type="ECO:0000256" key="4">
    <source>
        <dbReference type="ARBA" id="ARBA00023172"/>
    </source>
</evidence>
<dbReference type="InterPro" id="IPR050090">
    <property type="entry name" value="Tyrosine_recombinase_XerCD"/>
</dbReference>